<organism evidence="1 2">
    <name type="scientific">Caerostris darwini</name>
    <dbReference type="NCBI Taxonomy" id="1538125"/>
    <lineage>
        <taxon>Eukaryota</taxon>
        <taxon>Metazoa</taxon>
        <taxon>Ecdysozoa</taxon>
        <taxon>Arthropoda</taxon>
        <taxon>Chelicerata</taxon>
        <taxon>Arachnida</taxon>
        <taxon>Araneae</taxon>
        <taxon>Araneomorphae</taxon>
        <taxon>Entelegynae</taxon>
        <taxon>Araneoidea</taxon>
        <taxon>Araneidae</taxon>
        <taxon>Caerostris</taxon>
    </lineage>
</organism>
<accession>A0AAV4TWA7</accession>
<evidence type="ECO:0000313" key="2">
    <source>
        <dbReference type="Proteomes" id="UP001054837"/>
    </source>
</evidence>
<gene>
    <name evidence="1" type="ORF">CDAR_378991</name>
</gene>
<protein>
    <submittedName>
        <fullName evidence="1">Uncharacterized protein</fullName>
    </submittedName>
</protein>
<sequence length="193" mass="22583">MTEHTDHEKKENVPLWCLRCPEAAHEYHRCPPRYASAYTTHNTRISVQDIGPWKIITQPQRELATFAEYLSHPQIYAKAYMLKQKEKEIHYTYKEGERAFPRKVIIFTTLHGISARLKILFLVEESRHGVARAPRGKFRMTAAIIHRPPWNAILGSIGGHPISKGRRGWREKKNSKRSRLKTSFVLILFRDKN</sequence>
<proteinExistence type="predicted"/>
<dbReference type="AlphaFoldDB" id="A0AAV4TWA7"/>
<keyword evidence="2" id="KW-1185">Reference proteome</keyword>
<evidence type="ECO:0000313" key="1">
    <source>
        <dbReference type="EMBL" id="GIY50560.1"/>
    </source>
</evidence>
<name>A0AAV4TWA7_9ARAC</name>
<dbReference type="EMBL" id="BPLQ01010407">
    <property type="protein sequence ID" value="GIY50560.1"/>
    <property type="molecule type" value="Genomic_DNA"/>
</dbReference>
<reference evidence="1 2" key="1">
    <citation type="submission" date="2021-06" db="EMBL/GenBank/DDBJ databases">
        <title>Caerostris darwini draft genome.</title>
        <authorList>
            <person name="Kono N."/>
            <person name="Arakawa K."/>
        </authorList>
    </citation>
    <scope>NUCLEOTIDE SEQUENCE [LARGE SCALE GENOMIC DNA]</scope>
</reference>
<comment type="caution">
    <text evidence="1">The sequence shown here is derived from an EMBL/GenBank/DDBJ whole genome shotgun (WGS) entry which is preliminary data.</text>
</comment>
<dbReference type="Proteomes" id="UP001054837">
    <property type="component" value="Unassembled WGS sequence"/>
</dbReference>